<accession>A0ACC1RNC6</accession>
<gene>
    <name evidence="1" type="ORF">NM688_g8750</name>
</gene>
<protein>
    <submittedName>
        <fullName evidence="1">Uncharacterized protein</fullName>
    </submittedName>
</protein>
<evidence type="ECO:0000313" key="2">
    <source>
        <dbReference type="Proteomes" id="UP001148662"/>
    </source>
</evidence>
<dbReference type="Proteomes" id="UP001148662">
    <property type="component" value="Unassembled WGS sequence"/>
</dbReference>
<dbReference type="EMBL" id="JANHOG010002449">
    <property type="protein sequence ID" value="KAJ3523318.1"/>
    <property type="molecule type" value="Genomic_DNA"/>
</dbReference>
<evidence type="ECO:0000313" key="1">
    <source>
        <dbReference type="EMBL" id="KAJ3523318.1"/>
    </source>
</evidence>
<reference evidence="1" key="1">
    <citation type="submission" date="2022-07" db="EMBL/GenBank/DDBJ databases">
        <title>Genome Sequence of Phlebia brevispora.</title>
        <authorList>
            <person name="Buettner E."/>
        </authorList>
    </citation>
    <scope>NUCLEOTIDE SEQUENCE</scope>
    <source>
        <strain evidence="1">MPL23</strain>
    </source>
</reference>
<sequence length="601" mass="67172">MGGMQFSEVQHPAFAAGQMTTDDTGDVVQSLGLDFSLQDALVDAFEREDRLDGSWDAVVNGDPCILRNEEDWILPCACVAARNCRPSRTTPQPPPHRRVAETSTESGVACSPREDARRELTQVEKAKEAKRLRRKRKRHEEQRNRDIYSEDSKISRSRSKKYREPAVLQTTFTVQDLPATRNGFTGKLQRVQPKAKDLQELLDEGLQIFKWDGRKSIVLVDREGHVFGVLVGQPGGDESWPDIVNNAHQVMLRLSSSIHIPLCKKCKMLPPEEHCKDCGNRRGHFSCIACGVSYGGGQTEPRNLSHDDVATKEAKEELLGDPSLGRLAGFQNSAFSWFTPKLYRHYCRVIGKLHDHHPGLHQNFSNSVFPAASFNLGPQVVTFEHVDSGNLPNGLCAITSLGNFDSVQGGHLILRQLGLIVEFPSGSTVLLPSATLSHGNVPVQPGETRTSFTQYAAGGLFRWVHYGFRKWTVLAAEDKERATSSTQNAPRRWQEALQMFSKVSERHRDRMNCWLSRAARVLCLISRARKIVAIVSALLLPSCQLSITSITLTSSTNVFAMQKQRGKQKGKHPVLYEHPTVRPVPCEYQSYSNSKRTTLDI</sequence>
<keyword evidence="2" id="KW-1185">Reference proteome</keyword>
<organism evidence="1 2">
    <name type="scientific">Phlebia brevispora</name>
    <dbReference type="NCBI Taxonomy" id="194682"/>
    <lineage>
        <taxon>Eukaryota</taxon>
        <taxon>Fungi</taxon>
        <taxon>Dikarya</taxon>
        <taxon>Basidiomycota</taxon>
        <taxon>Agaricomycotina</taxon>
        <taxon>Agaricomycetes</taxon>
        <taxon>Polyporales</taxon>
        <taxon>Meruliaceae</taxon>
        <taxon>Phlebia</taxon>
    </lineage>
</organism>
<comment type="caution">
    <text evidence="1">The sequence shown here is derived from an EMBL/GenBank/DDBJ whole genome shotgun (WGS) entry which is preliminary data.</text>
</comment>
<name>A0ACC1RNC6_9APHY</name>
<proteinExistence type="predicted"/>